<dbReference type="PROSITE" id="PS51186">
    <property type="entry name" value="GNAT"/>
    <property type="match status" value="1"/>
</dbReference>
<dbReference type="GO" id="GO:0010485">
    <property type="term" value="F:histone H4 acetyltransferase activity"/>
    <property type="evidence" value="ECO:0007669"/>
    <property type="project" value="InterPro"/>
</dbReference>
<feature type="compositionally biased region" description="Polar residues" evidence="12">
    <location>
        <begin position="167"/>
        <end position="199"/>
    </location>
</feature>
<dbReference type="EC" id="2.3.1.257" evidence="4"/>
<feature type="compositionally biased region" description="Low complexity" evidence="12">
    <location>
        <begin position="138"/>
        <end position="158"/>
    </location>
</feature>
<dbReference type="Gene3D" id="2.40.50.140">
    <property type="entry name" value="Nucleic acid-binding proteins"/>
    <property type="match status" value="3"/>
</dbReference>
<evidence type="ECO:0000256" key="5">
    <source>
        <dbReference type="ARBA" id="ARBA00015043"/>
    </source>
</evidence>
<dbReference type="Proteomes" id="UP000663851">
    <property type="component" value="Unassembled WGS sequence"/>
</dbReference>
<dbReference type="SUPFAM" id="SSF50249">
    <property type="entry name" value="Nucleic acid-binding proteins"/>
    <property type="match status" value="3"/>
</dbReference>
<gene>
    <name evidence="15" type="ORF">HFQ381_LOCUS3244</name>
</gene>
<dbReference type="InterPro" id="IPR012340">
    <property type="entry name" value="NA-bd_OB-fold"/>
</dbReference>
<sequence>MLSNIFARLLPTVRPMRNYQQHLVRLLGTAEAASTETNSNNREKGVVKRFSKEKGFGFISKTSDGTDYFVHFKNINASGFKVLEEGQEVEFTVTQGAKGLEARDVSVLGDGDNSRSFKSMFDRPSDDNSTSRRSNFGSTLRNRTSRSNSFNFGGNESSKLNFDEPDSTSTRKTYKFNESLSNSSGNDLFSSKNPQTTNEQTREFGSVKRWTAERGFGFIRRASSGQDLFCHVRSLKDGVQSLEPGQSVEYSVHQTEKGEEARDVAILDGDHSANQEKANISTENLGERHTGTVRKWLEGRGFGFIQREAGGSDLFVHFRNLSNGAQSLEEGQTVEFNITRNNKGEMAQNVTVTREQMNDKIFSFKKKNMRKNRKLVEQAKTFSSSDLYDFIVQSNATQQKDYQIKIYHPVELSNEYRKQIIELFEVNMKTLYEQSSVGYDFVGKQEELFSDQSRFLLILSSSTKGLLAFTHFRFDMDYQSHVLYVYELQVNRNVQGQGLGQLMIEQMKILCRKARMSKIVLTVHKVNKKAIKFYMEKCQFEIDITDPSDEPVDYLILSFTV</sequence>
<dbReference type="GO" id="GO:0005634">
    <property type="term" value="C:nucleus"/>
    <property type="evidence" value="ECO:0007669"/>
    <property type="project" value="UniProtKB-SubCell"/>
</dbReference>
<dbReference type="GO" id="GO:0043998">
    <property type="term" value="F:histone H2A acetyltransferase activity"/>
    <property type="evidence" value="ECO:0007669"/>
    <property type="project" value="InterPro"/>
</dbReference>
<dbReference type="PROSITE" id="PS00352">
    <property type="entry name" value="CSD_1"/>
    <property type="match status" value="2"/>
</dbReference>
<evidence type="ECO:0000259" key="14">
    <source>
        <dbReference type="PROSITE" id="PS51857"/>
    </source>
</evidence>
<evidence type="ECO:0000313" key="15">
    <source>
        <dbReference type="EMBL" id="CAF4133478.1"/>
    </source>
</evidence>
<dbReference type="SUPFAM" id="SSF55729">
    <property type="entry name" value="Acyl-CoA N-acyltransferases (Nat)"/>
    <property type="match status" value="1"/>
</dbReference>
<comment type="catalytic activity">
    <reaction evidence="11">
        <text>N-terminal L-seryl-[histone H4] + acetyl-CoA = N-terminal N(alpha)-acetyl-L-seryl-[histone H4] + CoA + H(+)</text>
        <dbReference type="Rhea" id="RHEA:50596"/>
        <dbReference type="Rhea" id="RHEA-COMP:12740"/>
        <dbReference type="Rhea" id="RHEA-COMP:12743"/>
        <dbReference type="ChEBI" id="CHEBI:15378"/>
        <dbReference type="ChEBI" id="CHEBI:57287"/>
        <dbReference type="ChEBI" id="CHEBI:57288"/>
        <dbReference type="ChEBI" id="CHEBI:64738"/>
        <dbReference type="ChEBI" id="CHEBI:83690"/>
        <dbReference type="EC" id="2.3.1.257"/>
    </reaction>
</comment>
<feature type="domain" description="CSD" evidence="14">
    <location>
        <begin position="288"/>
        <end position="352"/>
    </location>
</feature>
<evidence type="ECO:0000256" key="8">
    <source>
        <dbReference type="ARBA" id="ARBA00023242"/>
    </source>
</evidence>
<keyword evidence="8" id="KW-0539">Nucleus</keyword>
<evidence type="ECO:0000313" key="16">
    <source>
        <dbReference type="Proteomes" id="UP000663851"/>
    </source>
</evidence>
<feature type="compositionally biased region" description="Basic and acidic residues" evidence="12">
    <location>
        <begin position="112"/>
        <end position="130"/>
    </location>
</feature>
<dbReference type="InterPro" id="IPR016181">
    <property type="entry name" value="Acyl_CoA_acyltransferase"/>
</dbReference>
<dbReference type="InterPro" id="IPR000182">
    <property type="entry name" value="GNAT_dom"/>
</dbReference>
<dbReference type="PROSITE" id="PS51857">
    <property type="entry name" value="CSD_2"/>
    <property type="match status" value="3"/>
</dbReference>
<dbReference type="InterPro" id="IPR019844">
    <property type="entry name" value="CSD_CS"/>
</dbReference>
<dbReference type="GO" id="GO:0005737">
    <property type="term" value="C:cytoplasm"/>
    <property type="evidence" value="ECO:0007669"/>
    <property type="project" value="UniProtKB-SubCell"/>
</dbReference>
<evidence type="ECO:0000256" key="2">
    <source>
        <dbReference type="ARBA" id="ARBA00004496"/>
    </source>
</evidence>
<protein>
    <recommendedName>
        <fullName evidence="5">N-alpha-acetyltransferase 40</fullName>
        <ecNumber evidence="4">2.3.1.257</ecNumber>
    </recommendedName>
</protein>
<comment type="subcellular location">
    <subcellularLocation>
        <location evidence="2">Cytoplasm</location>
    </subcellularLocation>
    <subcellularLocation>
        <location evidence="1">Nucleus</location>
    </subcellularLocation>
</comment>
<keyword evidence="6" id="KW-0963">Cytoplasm</keyword>
<evidence type="ECO:0000256" key="9">
    <source>
        <dbReference type="ARBA" id="ARBA00023315"/>
    </source>
</evidence>
<evidence type="ECO:0000256" key="12">
    <source>
        <dbReference type="SAM" id="MobiDB-lite"/>
    </source>
</evidence>
<feature type="domain" description="N-acetyltransferase" evidence="13">
    <location>
        <begin position="410"/>
        <end position="561"/>
    </location>
</feature>
<name>A0A819XB26_9BILA</name>
<dbReference type="InterPro" id="IPR039949">
    <property type="entry name" value="NAA40"/>
</dbReference>
<dbReference type="PANTHER" id="PTHR20531">
    <property type="entry name" value="N-ALPHA-ACETYLTRANSFERASE 40"/>
    <property type="match status" value="1"/>
</dbReference>
<dbReference type="CDD" id="cd04301">
    <property type="entry name" value="NAT_SF"/>
    <property type="match status" value="1"/>
</dbReference>
<feature type="region of interest" description="Disordered" evidence="12">
    <location>
        <begin position="111"/>
        <end position="206"/>
    </location>
</feature>
<dbReference type="CDD" id="cd04458">
    <property type="entry name" value="CSP_CDS"/>
    <property type="match status" value="2"/>
</dbReference>
<dbReference type="Gene3D" id="3.40.630.30">
    <property type="match status" value="1"/>
</dbReference>
<dbReference type="GO" id="GO:0003676">
    <property type="term" value="F:nucleic acid binding"/>
    <property type="evidence" value="ECO:0007669"/>
    <property type="project" value="InterPro"/>
</dbReference>
<comment type="catalytic activity">
    <reaction evidence="10">
        <text>N-terminal L-seryl-[histone H2A] + acetyl-CoA = N-terminal N(alpha)-acetyl-L-seryl-[histone H2A] + CoA + H(+)</text>
        <dbReference type="Rhea" id="RHEA:50600"/>
        <dbReference type="Rhea" id="RHEA-COMP:12742"/>
        <dbReference type="Rhea" id="RHEA-COMP:12744"/>
        <dbReference type="ChEBI" id="CHEBI:15378"/>
        <dbReference type="ChEBI" id="CHEBI:57287"/>
        <dbReference type="ChEBI" id="CHEBI:57288"/>
        <dbReference type="ChEBI" id="CHEBI:64738"/>
        <dbReference type="ChEBI" id="CHEBI:83690"/>
        <dbReference type="EC" id="2.3.1.257"/>
    </reaction>
</comment>
<comment type="similarity">
    <text evidence="3">Belongs to the acetyltransferase family. NAA40 subfamily.</text>
</comment>
<reference evidence="15" key="1">
    <citation type="submission" date="2021-02" db="EMBL/GenBank/DDBJ databases">
        <authorList>
            <person name="Nowell W R."/>
        </authorList>
    </citation>
    <scope>NUCLEOTIDE SEQUENCE</scope>
</reference>
<dbReference type="GO" id="GO:1990189">
    <property type="term" value="F:protein N-terminal-serine acetyltransferase activity"/>
    <property type="evidence" value="ECO:0007669"/>
    <property type="project" value="UniProtKB-EC"/>
</dbReference>
<keyword evidence="7" id="KW-0808">Transferase</keyword>
<organism evidence="15 16">
    <name type="scientific">Rotaria socialis</name>
    <dbReference type="NCBI Taxonomy" id="392032"/>
    <lineage>
        <taxon>Eukaryota</taxon>
        <taxon>Metazoa</taxon>
        <taxon>Spiralia</taxon>
        <taxon>Gnathifera</taxon>
        <taxon>Rotifera</taxon>
        <taxon>Eurotatoria</taxon>
        <taxon>Bdelloidea</taxon>
        <taxon>Philodinida</taxon>
        <taxon>Philodinidae</taxon>
        <taxon>Rotaria</taxon>
    </lineage>
</organism>
<comment type="caution">
    <text evidence="15">The sequence shown here is derived from an EMBL/GenBank/DDBJ whole genome shotgun (WGS) entry which is preliminary data.</text>
</comment>
<evidence type="ECO:0000256" key="10">
    <source>
        <dbReference type="ARBA" id="ARBA00047821"/>
    </source>
</evidence>
<dbReference type="InterPro" id="IPR011129">
    <property type="entry name" value="CSD"/>
</dbReference>
<evidence type="ECO:0000256" key="6">
    <source>
        <dbReference type="ARBA" id="ARBA00022490"/>
    </source>
</evidence>
<dbReference type="SMART" id="SM00357">
    <property type="entry name" value="CSP"/>
    <property type="match status" value="3"/>
</dbReference>
<dbReference type="PANTHER" id="PTHR20531:SF1">
    <property type="entry name" value="N-ALPHA-ACETYLTRANSFERASE 40"/>
    <property type="match status" value="1"/>
</dbReference>
<dbReference type="InterPro" id="IPR002059">
    <property type="entry name" value="CSP_DNA-bd"/>
</dbReference>
<feature type="domain" description="CSD" evidence="14">
    <location>
        <begin position="202"/>
        <end position="266"/>
    </location>
</feature>
<evidence type="ECO:0000256" key="1">
    <source>
        <dbReference type="ARBA" id="ARBA00004123"/>
    </source>
</evidence>
<dbReference type="Pfam" id="PF00313">
    <property type="entry name" value="CSD"/>
    <property type="match status" value="3"/>
</dbReference>
<accession>A0A819XB26</accession>
<evidence type="ECO:0000256" key="7">
    <source>
        <dbReference type="ARBA" id="ARBA00022679"/>
    </source>
</evidence>
<proteinExistence type="inferred from homology"/>
<evidence type="ECO:0000256" key="3">
    <source>
        <dbReference type="ARBA" id="ARBA00008870"/>
    </source>
</evidence>
<feature type="domain" description="CSD" evidence="14">
    <location>
        <begin position="42"/>
        <end position="107"/>
    </location>
</feature>
<dbReference type="EMBL" id="CAJOBO010000115">
    <property type="protein sequence ID" value="CAF4133478.1"/>
    <property type="molecule type" value="Genomic_DNA"/>
</dbReference>
<dbReference type="AlphaFoldDB" id="A0A819XB26"/>
<keyword evidence="9" id="KW-0012">Acyltransferase</keyword>
<dbReference type="PRINTS" id="PR00050">
    <property type="entry name" value="COLDSHOCK"/>
</dbReference>
<dbReference type="Pfam" id="PF00583">
    <property type="entry name" value="Acetyltransf_1"/>
    <property type="match status" value="1"/>
</dbReference>
<evidence type="ECO:0000256" key="4">
    <source>
        <dbReference type="ARBA" id="ARBA00012950"/>
    </source>
</evidence>
<evidence type="ECO:0000259" key="13">
    <source>
        <dbReference type="PROSITE" id="PS51186"/>
    </source>
</evidence>
<evidence type="ECO:0000256" key="11">
    <source>
        <dbReference type="ARBA" id="ARBA00049524"/>
    </source>
</evidence>